<protein>
    <recommendedName>
        <fullName evidence="4">RRM domain-containing protein</fullName>
    </recommendedName>
</protein>
<feature type="compositionally biased region" description="Basic and acidic residues" evidence="3">
    <location>
        <begin position="16"/>
        <end position="32"/>
    </location>
</feature>
<feature type="compositionally biased region" description="Basic residues" evidence="3">
    <location>
        <begin position="312"/>
        <end position="326"/>
    </location>
</feature>
<keyword evidence="6" id="KW-1185">Reference proteome</keyword>
<dbReference type="InterPro" id="IPR012677">
    <property type="entry name" value="Nucleotide-bd_a/b_plait_sf"/>
</dbReference>
<dbReference type="Pfam" id="PF00076">
    <property type="entry name" value="RRM_1"/>
    <property type="match status" value="1"/>
</dbReference>
<dbReference type="OrthoDB" id="167718at2759"/>
<feature type="compositionally biased region" description="Basic and acidic residues" evidence="3">
    <location>
        <begin position="255"/>
        <end position="268"/>
    </location>
</feature>
<reference evidence="6" key="1">
    <citation type="journal article" date="2014" name="Proc. Natl. Acad. Sci. U.S.A.">
        <title>Extensive sampling of basidiomycete genomes demonstrates inadequacy of the white-rot/brown-rot paradigm for wood decay fungi.</title>
        <authorList>
            <person name="Riley R."/>
            <person name="Salamov A.A."/>
            <person name="Brown D.W."/>
            <person name="Nagy L.G."/>
            <person name="Floudas D."/>
            <person name="Held B.W."/>
            <person name="Levasseur A."/>
            <person name="Lombard V."/>
            <person name="Morin E."/>
            <person name="Otillar R."/>
            <person name="Lindquist E.A."/>
            <person name="Sun H."/>
            <person name="LaButti K.M."/>
            <person name="Schmutz J."/>
            <person name="Jabbour D."/>
            <person name="Luo H."/>
            <person name="Baker S.E."/>
            <person name="Pisabarro A.G."/>
            <person name="Walton J.D."/>
            <person name="Blanchette R.A."/>
            <person name="Henrissat B."/>
            <person name="Martin F."/>
            <person name="Cullen D."/>
            <person name="Hibbett D.S."/>
            <person name="Grigoriev I.V."/>
        </authorList>
    </citation>
    <scope>NUCLEOTIDE SEQUENCE [LARGE SCALE GENOMIC DNA]</scope>
    <source>
        <strain evidence="6">CBS 339.88</strain>
    </source>
</reference>
<proteinExistence type="predicted"/>
<evidence type="ECO:0000256" key="2">
    <source>
        <dbReference type="PROSITE-ProRule" id="PRU00176"/>
    </source>
</evidence>
<sequence length="338" mass="36663">MSSTQKLTKKQKKGLAFRERKIGKAKNGHSDTEDNAVPFMEDQDRAGSDGDTPEVAGGGDKKKGKATGVAVGDEVKRKEGRAGSKGTRKTEAEDVPVSVEMTSLGKKRKRGNDETGRAEGSGQPKKALKRKKTDGGADETGEKKNDTKQRYILFVGNLKYTTTLDAINEHFASCDPSPTVRLLTPKSAGPSGPTQRAKSKGCAFLEFTHRNALQQGLKLHQSQLDGRMINVELTAGGGGKSESRLSKVRERNKALLGQREERIEKEASQDNSFPNLPSKPQRFSATSGLEQKPITKRTWTVGDVDDGETHRGGQRHRERGKSKKSKAWGTGVNAIPVG</sequence>
<feature type="region of interest" description="Disordered" evidence="3">
    <location>
        <begin position="1"/>
        <end position="144"/>
    </location>
</feature>
<dbReference type="InterPro" id="IPR035979">
    <property type="entry name" value="RBD_domain_sf"/>
</dbReference>
<feature type="region of interest" description="Disordered" evidence="3">
    <location>
        <begin position="255"/>
        <end position="338"/>
    </location>
</feature>
<dbReference type="HOGENOM" id="CLU_037639_1_1_1"/>
<dbReference type="GO" id="GO:0042274">
    <property type="term" value="P:ribosomal small subunit biogenesis"/>
    <property type="evidence" value="ECO:0007669"/>
    <property type="project" value="TreeGrafter"/>
</dbReference>
<name>A0A067U213_GALM3</name>
<dbReference type="SMART" id="SM00360">
    <property type="entry name" value="RRM"/>
    <property type="match status" value="1"/>
</dbReference>
<feature type="compositionally biased region" description="Basic and acidic residues" evidence="3">
    <location>
        <begin position="73"/>
        <end position="92"/>
    </location>
</feature>
<evidence type="ECO:0000259" key="4">
    <source>
        <dbReference type="PROSITE" id="PS50102"/>
    </source>
</evidence>
<dbReference type="Gene3D" id="3.30.70.330">
    <property type="match status" value="1"/>
</dbReference>
<dbReference type="AlphaFoldDB" id="A0A067U213"/>
<organism evidence="5 6">
    <name type="scientific">Galerina marginata (strain CBS 339.88)</name>
    <dbReference type="NCBI Taxonomy" id="685588"/>
    <lineage>
        <taxon>Eukaryota</taxon>
        <taxon>Fungi</taxon>
        <taxon>Dikarya</taxon>
        <taxon>Basidiomycota</taxon>
        <taxon>Agaricomycotina</taxon>
        <taxon>Agaricomycetes</taxon>
        <taxon>Agaricomycetidae</taxon>
        <taxon>Agaricales</taxon>
        <taxon>Agaricineae</taxon>
        <taxon>Strophariaceae</taxon>
        <taxon>Galerina</taxon>
    </lineage>
</organism>
<dbReference type="EMBL" id="KL142367">
    <property type="protein sequence ID" value="KDR85403.1"/>
    <property type="molecule type" value="Genomic_DNA"/>
</dbReference>
<evidence type="ECO:0000313" key="5">
    <source>
        <dbReference type="EMBL" id="KDR85403.1"/>
    </source>
</evidence>
<dbReference type="PANTHER" id="PTHR23236">
    <property type="entry name" value="EUKARYOTIC TRANSLATION INITIATION FACTOR 4B/4H"/>
    <property type="match status" value="1"/>
</dbReference>
<dbReference type="InterPro" id="IPR034228">
    <property type="entry name" value="Nop6_RRM"/>
</dbReference>
<dbReference type="GO" id="GO:0005730">
    <property type="term" value="C:nucleolus"/>
    <property type="evidence" value="ECO:0007669"/>
    <property type="project" value="TreeGrafter"/>
</dbReference>
<dbReference type="STRING" id="685588.A0A067U213"/>
<dbReference type="CDD" id="cd12400">
    <property type="entry name" value="RRM_Nop6"/>
    <property type="match status" value="1"/>
</dbReference>
<dbReference type="SUPFAM" id="SSF54928">
    <property type="entry name" value="RNA-binding domain, RBD"/>
    <property type="match status" value="1"/>
</dbReference>
<accession>A0A067U213</accession>
<dbReference type="GO" id="GO:0019843">
    <property type="term" value="F:rRNA binding"/>
    <property type="evidence" value="ECO:0007669"/>
    <property type="project" value="TreeGrafter"/>
</dbReference>
<evidence type="ECO:0000313" key="6">
    <source>
        <dbReference type="Proteomes" id="UP000027222"/>
    </source>
</evidence>
<keyword evidence="1 2" id="KW-0694">RNA-binding</keyword>
<dbReference type="Proteomes" id="UP000027222">
    <property type="component" value="Unassembled WGS sequence"/>
</dbReference>
<evidence type="ECO:0000256" key="1">
    <source>
        <dbReference type="ARBA" id="ARBA00022884"/>
    </source>
</evidence>
<dbReference type="InterPro" id="IPR000504">
    <property type="entry name" value="RRM_dom"/>
</dbReference>
<dbReference type="PANTHER" id="PTHR23236:SF51">
    <property type="entry name" value="NUCLEOLAR PROTEIN 6"/>
    <property type="match status" value="1"/>
</dbReference>
<gene>
    <name evidence="5" type="ORF">GALMADRAFT_54100</name>
</gene>
<feature type="domain" description="RRM" evidence="4">
    <location>
        <begin position="151"/>
        <end position="236"/>
    </location>
</feature>
<evidence type="ECO:0000256" key="3">
    <source>
        <dbReference type="SAM" id="MobiDB-lite"/>
    </source>
</evidence>
<dbReference type="PROSITE" id="PS50102">
    <property type="entry name" value="RRM"/>
    <property type="match status" value="1"/>
</dbReference>